<dbReference type="EMBL" id="JAXOJX010000001">
    <property type="protein sequence ID" value="MDZ5455262.1"/>
    <property type="molecule type" value="Genomic_DNA"/>
</dbReference>
<name>A0ABU5I839_9BURK</name>
<dbReference type="PANTHER" id="PTHR16222">
    <property type="entry name" value="ADP-RIBOSYLGLYCOHYDROLASE"/>
    <property type="match status" value="1"/>
</dbReference>
<evidence type="ECO:0000256" key="2">
    <source>
        <dbReference type="ARBA" id="ARBA00022801"/>
    </source>
</evidence>
<keyword evidence="4" id="KW-1185">Reference proteome</keyword>
<evidence type="ECO:0000313" key="4">
    <source>
        <dbReference type="Proteomes" id="UP001293718"/>
    </source>
</evidence>
<protein>
    <submittedName>
        <fullName evidence="3">ADP-ribosylglycohydrolase family protein</fullName>
    </submittedName>
</protein>
<organism evidence="3 4">
    <name type="scientific">Azohydromonas lata</name>
    <dbReference type="NCBI Taxonomy" id="45677"/>
    <lineage>
        <taxon>Bacteria</taxon>
        <taxon>Pseudomonadati</taxon>
        <taxon>Pseudomonadota</taxon>
        <taxon>Betaproteobacteria</taxon>
        <taxon>Burkholderiales</taxon>
        <taxon>Sphaerotilaceae</taxon>
        <taxon>Azohydromonas</taxon>
    </lineage>
</organism>
<geneLocation type="plasmid" evidence="3">
    <name>unnamed</name>
</geneLocation>
<dbReference type="PANTHER" id="PTHR16222:SF24">
    <property type="entry name" value="ADP-RIBOSYLHYDROLASE ARH3"/>
    <property type="match status" value="1"/>
</dbReference>
<evidence type="ECO:0000313" key="3">
    <source>
        <dbReference type="EMBL" id="MDZ5455262.1"/>
    </source>
</evidence>
<dbReference type="InterPro" id="IPR005502">
    <property type="entry name" value="Ribosyl_crysJ1"/>
</dbReference>
<proteinExistence type="inferred from homology"/>
<dbReference type="Gene3D" id="1.10.4080.10">
    <property type="entry name" value="ADP-ribosylation/Crystallin J1"/>
    <property type="match status" value="1"/>
</dbReference>
<keyword evidence="3" id="KW-0614">Plasmid</keyword>
<dbReference type="InterPro" id="IPR050792">
    <property type="entry name" value="ADP-ribosylglycohydrolase"/>
</dbReference>
<sequence>MERLDTHAAPGPGTLPSPANVSRFQGCLLGGAVGDALGAPVEFKSREQILKRFGPAGITALKPAFGGIGRITDDTQMTLFTAEGLLRGWVRGCLKGMASYPAVVSHAYLRWLSTQGLQPSCTTVDVTYPDGDAGWLLQQPALHSARAPGRTCLMALQSMKQLGEPARNTSKGCGGVMRVAPAGLFVWSEERGENPRKAFELGNELAVLTHGHPTGSLTAGVLAVLVQQLADGRSLIESLDTALACLRQHPGHEETLQALQEARSLARSRLPAEKAVFCLGEGWVAEEALAVAVYCALVAQDFRHGVLLAVNHDGDSDSTGAIAGHLLGTLLGVGAIPPEWLGPLELREVVTEVAQDLHDYPGWRIGEGCEDTEDSRRIWSRYPGF</sequence>
<accession>A0ABU5I839</accession>
<dbReference type="Proteomes" id="UP001293718">
    <property type="component" value="Unassembled WGS sequence"/>
</dbReference>
<evidence type="ECO:0000256" key="1">
    <source>
        <dbReference type="ARBA" id="ARBA00010702"/>
    </source>
</evidence>
<comment type="similarity">
    <text evidence="1">Belongs to the ADP-ribosylglycohydrolase family.</text>
</comment>
<dbReference type="SUPFAM" id="SSF101478">
    <property type="entry name" value="ADP-ribosylglycohydrolase"/>
    <property type="match status" value="1"/>
</dbReference>
<reference evidence="3 4" key="1">
    <citation type="submission" date="2023-11" db="EMBL/GenBank/DDBJ databases">
        <title>Draft genome of Azohydromonas lata strain H1 (DSM1123), a polyhydroxyalkanoate producer.</title>
        <authorList>
            <person name="Traversa D."/>
            <person name="D'Addabbo P."/>
            <person name="Pazzani C."/>
            <person name="Manzari C."/>
            <person name="Chiara M."/>
            <person name="Scrascia M."/>
        </authorList>
    </citation>
    <scope>NUCLEOTIDE SEQUENCE [LARGE SCALE GENOMIC DNA]</scope>
    <source>
        <strain evidence="3 4">H1</strain>
        <plasmid evidence="3">unnamed</plasmid>
    </source>
</reference>
<dbReference type="InterPro" id="IPR036705">
    <property type="entry name" value="Ribosyl_crysJ1_sf"/>
</dbReference>
<keyword evidence="2" id="KW-0378">Hydrolase</keyword>
<dbReference type="Pfam" id="PF03747">
    <property type="entry name" value="ADP_ribosyl_GH"/>
    <property type="match status" value="1"/>
</dbReference>
<comment type="caution">
    <text evidence="3">The sequence shown here is derived from an EMBL/GenBank/DDBJ whole genome shotgun (WGS) entry which is preliminary data.</text>
</comment>
<gene>
    <name evidence="3" type="ORF">SM757_01620</name>
</gene>
<dbReference type="RefSeq" id="WP_322463957.1">
    <property type="nucleotide sequence ID" value="NZ_JAXOJX010000001.1"/>
</dbReference>